<dbReference type="EMBL" id="CZCU02000146">
    <property type="protein sequence ID" value="VXD20811.1"/>
    <property type="molecule type" value="Genomic_DNA"/>
</dbReference>
<accession>A0A7Z9BR10</accession>
<proteinExistence type="predicted"/>
<organism evidence="1 2">
    <name type="scientific">Planktothrix serta PCC 8927</name>
    <dbReference type="NCBI Taxonomy" id="671068"/>
    <lineage>
        <taxon>Bacteria</taxon>
        <taxon>Bacillati</taxon>
        <taxon>Cyanobacteriota</taxon>
        <taxon>Cyanophyceae</taxon>
        <taxon>Oscillatoriophycideae</taxon>
        <taxon>Oscillatoriales</taxon>
        <taxon>Microcoleaceae</taxon>
        <taxon>Planktothrix</taxon>
    </lineage>
</organism>
<protein>
    <recommendedName>
        <fullName evidence="3">Transposase</fullName>
    </recommendedName>
</protein>
<evidence type="ECO:0008006" key="3">
    <source>
        <dbReference type="Google" id="ProtNLM"/>
    </source>
</evidence>
<reference evidence="1" key="1">
    <citation type="submission" date="2019-10" db="EMBL/GenBank/DDBJ databases">
        <authorList>
            <consortium name="Genoscope - CEA"/>
            <person name="William W."/>
        </authorList>
    </citation>
    <scope>NUCLEOTIDE SEQUENCE [LARGE SCALE GENOMIC DNA]</scope>
    <source>
        <strain evidence="1">BBR_PRJEB10992</strain>
    </source>
</reference>
<name>A0A7Z9BR10_9CYAN</name>
<dbReference type="Proteomes" id="UP000184550">
    <property type="component" value="Unassembled WGS sequence"/>
</dbReference>
<evidence type="ECO:0000313" key="2">
    <source>
        <dbReference type="Proteomes" id="UP000184550"/>
    </source>
</evidence>
<gene>
    <name evidence="1" type="ORF">PL8927_70022</name>
</gene>
<keyword evidence="2" id="KW-1185">Reference proteome</keyword>
<dbReference type="AlphaFoldDB" id="A0A7Z9BR10"/>
<comment type="caution">
    <text evidence="1">The sequence shown here is derived from an EMBL/GenBank/DDBJ whole genome shotgun (WGS) entry which is preliminary data.</text>
</comment>
<evidence type="ECO:0000313" key="1">
    <source>
        <dbReference type="EMBL" id="VXD20811.1"/>
    </source>
</evidence>
<sequence>MIPLEDGSIKKMLLVQSIKDWQKIKGTRERQARLAINRNAKVRDWLNKSARYIIDHSIKQRILIF</sequence>